<protein>
    <submittedName>
        <fullName evidence="2">Uncharacterized protein</fullName>
    </submittedName>
</protein>
<accession>A0A1S8XA77</accession>
<dbReference type="Proteomes" id="UP000243686">
    <property type="component" value="Unassembled WGS sequence"/>
</dbReference>
<feature type="region of interest" description="Disordered" evidence="1">
    <location>
        <begin position="135"/>
        <end position="156"/>
    </location>
</feature>
<dbReference type="AlphaFoldDB" id="A0A1S8XA77"/>
<name>A0A1S8XA77_OPIVI</name>
<organism evidence="2 3">
    <name type="scientific">Opisthorchis viverrini</name>
    <name type="common">Southeast Asian liver fluke</name>
    <dbReference type="NCBI Taxonomy" id="6198"/>
    <lineage>
        <taxon>Eukaryota</taxon>
        <taxon>Metazoa</taxon>
        <taxon>Spiralia</taxon>
        <taxon>Lophotrochozoa</taxon>
        <taxon>Platyhelminthes</taxon>
        <taxon>Trematoda</taxon>
        <taxon>Digenea</taxon>
        <taxon>Opisthorchiida</taxon>
        <taxon>Opisthorchiata</taxon>
        <taxon>Opisthorchiidae</taxon>
        <taxon>Opisthorchis</taxon>
    </lineage>
</organism>
<evidence type="ECO:0000256" key="1">
    <source>
        <dbReference type="SAM" id="MobiDB-lite"/>
    </source>
</evidence>
<gene>
    <name evidence="2" type="ORF">X801_00483</name>
</gene>
<dbReference type="EMBL" id="KV891517">
    <property type="protein sequence ID" value="OON23609.1"/>
    <property type="molecule type" value="Genomic_DNA"/>
</dbReference>
<keyword evidence="3" id="KW-1185">Reference proteome</keyword>
<feature type="compositionally biased region" description="Polar residues" evidence="1">
    <location>
        <begin position="147"/>
        <end position="156"/>
    </location>
</feature>
<proteinExistence type="predicted"/>
<evidence type="ECO:0000313" key="2">
    <source>
        <dbReference type="EMBL" id="OON23609.1"/>
    </source>
</evidence>
<reference evidence="2 3" key="1">
    <citation type="submission" date="2015-03" db="EMBL/GenBank/DDBJ databases">
        <title>Draft genome of the nematode, Opisthorchis viverrini.</title>
        <authorList>
            <person name="Mitreva M."/>
        </authorList>
    </citation>
    <scope>NUCLEOTIDE SEQUENCE [LARGE SCALE GENOMIC DNA]</scope>
    <source>
        <strain evidence="2">Khon Kaen</strain>
    </source>
</reference>
<evidence type="ECO:0000313" key="3">
    <source>
        <dbReference type="Proteomes" id="UP000243686"/>
    </source>
</evidence>
<sequence>MYLISKTNPDLRIPINEEKYILDEGSKLVRLLAECTNEVKALPKRTDRSFERANSTLWSFVENLQPHYTSEVSSQRISGLSISLSTKVDEYAHQYLRLLHQWCHVRIELNRTLQEYFTSLRMSTEEILNALTQEPKNPIKGGRAQELSRSSYTTDF</sequence>